<dbReference type="GO" id="GO:0061564">
    <property type="term" value="P:axon development"/>
    <property type="evidence" value="ECO:0007669"/>
    <property type="project" value="TreeGrafter"/>
</dbReference>
<dbReference type="InterPro" id="IPR011598">
    <property type="entry name" value="bHLH_dom"/>
</dbReference>
<dbReference type="GO" id="GO:0070888">
    <property type="term" value="F:E-box binding"/>
    <property type="evidence" value="ECO:0007669"/>
    <property type="project" value="TreeGrafter"/>
</dbReference>
<dbReference type="PROSITE" id="PS50878">
    <property type="entry name" value="RT_POL"/>
    <property type="match status" value="1"/>
</dbReference>
<comment type="caution">
    <text evidence="3">The sequence shown here is derived from an EMBL/GenBank/DDBJ whole genome shotgun (WGS) entry which is preliminary data.</text>
</comment>
<dbReference type="EMBL" id="CANHGI010000001">
    <property type="protein sequence ID" value="CAI5438758.1"/>
    <property type="molecule type" value="Genomic_DNA"/>
</dbReference>
<protein>
    <submittedName>
        <fullName evidence="3">Uncharacterized protein</fullName>
    </submittedName>
</protein>
<dbReference type="SUPFAM" id="SSF56672">
    <property type="entry name" value="DNA/RNA polymerases"/>
    <property type="match status" value="1"/>
</dbReference>
<feature type="domain" description="BHLH" evidence="2">
    <location>
        <begin position="48"/>
        <end position="102"/>
    </location>
</feature>
<dbReference type="GO" id="GO:0000981">
    <property type="term" value="F:DNA-binding transcription factor activity, RNA polymerase II-specific"/>
    <property type="evidence" value="ECO:0007669"/>
    <property type="project" value="TreeGrafter"/>
</dbReference>
<dbReference type="SMART" id="SM00353">
    <property type="entry name" value="HLH"/>
    <property type="match status" value="1"/>
</dbReference>
<accession>A0A9P1MVU3</accession>
<reference evidence="3" key="1">
    <citation type="submission" date="2022-11" db="EMBL/GenBank/DDBJ databases">
        <authorList>
            <person name="Kikuchi T."/>
        </authorList>
    </citation>
    <scope>NUCLEOTIDE SEQUENCE</scope>
    <source>
        <strain evidence="3">PS1010</strain>
    </source>
</reference>
<gene>
    <name evidence="3" type="ORF">CAMP_LOCUS1395</name>
</gene>
<dbReference type="InterPro" id="IPR000477">
    <property type="entry name" value="RT_dom"/>
</dbReference>
<dbReference type="OrthoDB" id="10011855at2759"/>
<dbReference type="Proteomes" id="UP001152747">
    <property type="component" value="Unassembled WGS sequence"/>
</dbReference>
<evidence type="ECO:0000313" key="3">
    <source>
        <dbReference type="EMBL" id="CAI5438758.1"/>
    </source>
</evidence>
<evidence type="ECO:0000313" key="4">
    <source>
        <dbReference type="Proteomes" id="UP001152747"/>
    </source>
</evidence>
<feature type="domain" description="Reverse transcriptase" evidence="1">
    <location>
        <begin position="381"/>
        <end position="686"/>
    </location>
</feature>
<evidence type="ECO:0000259" key="1">
    <source>
        <dbReference type="PROSITE" id="PS50878"/>
    </source>
</evidence>
<dbReference type="GO" id="GO:0005634">
    <property type="term" value="C:nucleus"/>
    <property type="evidence" value="ECO:0007669"/>
    <property type="project" value="TreeGrafter"/>
</dbReference>
<dbReference type="Pfam" id="PF00078">
    <property type="entry name" value="RVT_1"/>
    <property type="match status" value="1"/>
</dbReference>
<dbReference type="PANTHER" id="PTHR19290">
    <property type="entry name" value="BASIC HELIX-LOOP-HELIX PROTEIN NEUROGENIN-RELATED"/>
    <property type="match status" value="1"/>
</dbReference>
<dbReference type="PROSITE" id="PS50888">
    <property type="entry name" value="BHLH"/>
    <property type="match status" value="1"/>
</dbReference>
<dbReference type="GO" id="GO:0046983">
    <property type="term" value="F:protein dimerization activity"/>
    <property type="evidence" value="ECO:0007669"/>
    <property type="project" value="InterPro"/>
</dbReference>
<dbReference type="InterPro" id="IPR043502">
    <property type="entry name" value="DNA/RNA_pol_sf"/>
</dbReference>
<dbReference type="Pfam" id="PF00010">
    <property type="entry name" value="HLH"/>
    <property type="match status" value="1"/>
</dbReference>
<dbReference type="CDD" id="cd11390">
    <property type="entry name" value="bHLH_TS"/>
    <property type="match status" value="1"/>
</dbReference>
<name>A0A9P1MVU3_9PELO</name>
<dbReference type="InterPro" id="IPR036638">
    <property type="entry name" value="HLH_DNA-bd_sf"/>
</dbReference>
<evidence type="ECO:0000259" key="2">
    <source>
        <dbReference type="PROSITE" id="PS50888"/>
    </source>
</evidence>
<dbReference type="AlphaFoldDB" id="A0A9P1MVU3"/>
<dbReference type="GO" id="GO:0007423">
    <property type="term" value="P:sensory organ development"/>
    <property type="evidence" value="ECO:0007669"/>
    <property type="project" value="TreeGrafter"/>
</dbReference>
<dbReference type="Gene3D" id="4.10.280.10">
    <property type="entry name" value="Helix-loop-helix DNA-binding domain"/>
    <property type="match status" value="1"/>
</dbReference>
<proteinExistence type="predicted"/>
<organism evidence="3 4">
    <name type="scientific">Caenorhabditis angaria</name>
    <dbReference type="NCBI Taxonomy" id="860376"/>
    <lineage>
        <taxon>Eukaryota</taxon>
        <taxon>Metazoa</taxon>
        <taxon>Ecdysozoa</taxon>
        <taxon>Nematoda</taxon>
        <taxon>Chromadorea</taxon>
        <taxon>Rhabditida</taxon>
        <taxon>Rhabditina</taxon>
        <taxon>Rhabditomorpha</taxon>
        <taxon>Rhabditoidea</taxon>
        <taxon>Rhabditidae</taxon>
        <taxon>Peloderinae</taxon>
        <taxon>Caenorhabditis</taxon>
    </lineage>
</organism>
<dbReference type="GO" id="GO:0045944">
    <property type="term" value="P:positive regulation of transcription by RNA polymerase II"/>
    <property type="evidence" value="ECO:0007669"/>
    <property type="project" value="TreeGrafter"/>
</dbReference>
<sequence>MELFKSPICSTSSNMMTEEEFEPYVRRKRAEGANRKKMQGLNEQEQNLLRNSINSRERRRMHELNEEFETLRECLPYSNDANSRRMSKANTLLLASNWIKQLQNANHLLQAELTAARAQLTSLMKLKIDEPPKTSSKCSKCQQNKRRIPLDIGETTIIKLFQKLKNLNIFEMREMVRTHEELEFIRDLINWKKNKSLPKLLYKLTNPILQPTPIQEKLENFANNLLSSNKMYTRKTLDYPNKNIKNIRDTIVKRKDCERYIRRFLNSLKFDDLVGENNREVLVKWVTDIFFGVKVGTFPDIDFKTAPIARCFKSKQVCSQISHQGDKRALQIFTVKNLMSVAGFVVIYKLTKTFRYIQHEKEMTNCWKIGIQKFLTKEKQNFKRMYGLKLIPAEAKVSKIPRIKMKISKVSLRPIYYAPKRNNWNISHFHQEVNAVLNHICEKQGVQFEPIRATFTGLRQFLVRKMKQFVDLRKMKLQSADISKCYSRIDHRKMMEIIEKWTPNGLIFVQIGWAEITKSAIVNRKFKTKIRICAAGSTELEAKQLLLWKAEKREAKICEIKEFKAFSRNEIINTFRTILNGFGVRIANGNYQITKGVPQGHTLSPNLANMYLADFERKYWTEIIREDEVFVGRYFDDFLMCATNQHKLDFLMNSITKPNEYGIIAKKTKSKTSKRGSSIIWCGKNIEFYKLASLTGLAFDQSTFV</sequence>
<keyword evidence="4" id="KW-1185">Reference proteome</keyword>
<dbReference type="PANTHER" id="PTHR19290:SF164">
    <property type="entry name" value="BHLH DOMAIN-CONTAINING PROTEIN"/>
    <property type="match status" value="1"/>
</dbReference>
<dbReference type="InterPro" id="IPR050359">
    <property type="entry name" value="bHLH_transcription_factors"/>
</dbReference>
<dbReference type="SUPFAM" id="SSF47459">
    <property type="entry name" value="HLH, helix-loop-helix DNA-binding domain"/>
    <property type="match status" value="1"/>
</dbReference>